<evidence type="ECO:0000256" key="9">
    <source>
        <dbReference type="SAM" id="MobiDB-lite"/>
    </source>
</evidence>
<name>A0ABY8U197_TETOB</name>
<dbReference type="PANTHER" id="PTHR31451">
    <property type="match status" value="1"/>
</dbReference>
<evidence type="ECO:0000256" key="1">
    <source>
        <dbReference type="ARBA" id="ARBA00001678"/>
    </source>
</evidence>
<evidence type="ECO:0000256" key="7">
    <source>
        <dbReference type="ARBA" id="ARBA00022801"/>
    </source>
</evidence>
<evidence type="ECO:0000256" key="3">
    <source>
        <dbReference type="ARBA" id="ARBA00005641"/>
    </source>
</evidence>
<evidence type="ECO:0000313" key="11">
    <source>
        <dbReference type="EMBL" id="WIA14869.1"/>
    </source>
</evidence>
<dbReference type="PANTHER" id="PTHR31451:SF39">
    <property type="entry name" value="MANNAN ENDO-1,4-BETA-MANNOSIDASE 1"/>
    <property type="match status" value="1"/>
</dbReference>
<dbReference type="InterPro" id="IPR017853">
    <property type="entry name" value="GH"/>
</dbReference>
<evidence type="ECO:0000256" key="2">
    <source>
        <dbReference type="ARBA" id="ARBA00004613"/>
    </source>
</evidence>
<evidence type="ECO:0000256" key="6">
    <source>
        <dbReference type="ARBA" id="ARBA00022729"/>
    </source>
</evidence>
<dbReference type="Proteomes" id="UP001244341">
    <property type="component" value="Chromosome 6b"/>
</dbReference>
<keyword evidence="5" id="KW-0964">Secreted</keyword>
<keyword evidence="8" id="KW-0326">Glycosidase</keyword>
<dbReference type="InterPro" id="IPR045053">
    <property type="entry name" value="MAN-like"/>
</dbReference>
<proteinExistence type="inferred from homology"/>
<dbReference type="EC" id="3.2.1.78" evidence="4"/>
<evidence type="ECO:0000259" key="10">
    <source>
        <dbReference type="Pfam" id="PF26410"/>
    </source>
</evidence>
<dbReference type="InterPro" id="IPR001547">
    <property type="entry name" value="Glyco_hydro_5"/>
</dbReference>
<dbReference type="EMBL" id="CP126213">
    <property type="protein sequence ID" value="WIA14869.1"/>
    <property type="molecule type" value="Genomic_DNA"/>
</dbReference>
<keyword evidence="7" id="KW-0378">Hydrolase</keyword>
<evidence type="ECO:0000256" key="4">
    <source>
        <dbReference type="ARBA" id="ARBA00012706"/>
    </source>
</evidence>
<comment type="similarity">
    <text evidence="3">Belongs to the glycosyl hydrolase 5 (cellulase A) family.</text>
</comment>
<dbReference type="Pfam" id="PF26410">
    <property type="entry name" value="GH5_mannosidase"/>
    <property type="match status" value="1"/>
</dbReference>
<feature type="domain" description="Glycoside hydrolase family 5" evidence="10">
    <location>
        <begin position="22"/>
        <end position="126"/>
    </location>
</feature>
<feature type="region of interest" description="Disordered" evidence="9">
    <location>
        <begin position="352"/>
        <end position="389"/>
    </location>
</feature>
<sequence length="389" mass="41582">MKLLLVLTHGSSDAWGGMKAFTDWVDPALTVTDFYANDTVKSVFLDYMAGIIGHSSSLSGVPLREDPVVAGWQLAEAPQHPGHPYSEPLLGWLKQMGTFLRQKAPHQLVLSGLEGFFGAASPHHLKHNPYAQASKHLQQMMPPLFIDYGWMRCLTLPAAPPHAYSALCSGTDFWQHHMLPELDIATAAVFPDKWLACSNDCKLDWTRGWVRSHLRDALRLQKPLLLGGVGAVRPQAWREQLLAMVHQEVAAAVAAGHPIAGVVLSGLPHPDMHDNSGWAMNQTAAAAALQRERPPLAGNMEQAAVWRHWVNQPALLSCLAQQAQSSSSQGSGTEGGTEGVLQAVGRLGRLAGCVGDSSSSGRGGSGSNSDSLCGRGDKSEHATPGTATA</sequence>
<comment type="subcellular location">
    <subcellularLocation>
        <location evidence="2">Secreted</location>
    </subcellularLocation>
</comment>
<evidence type="ECO:0000313" key="12">
    <source>
        <dbReference type="Proteomes" id="UP001244341"/>
    </source>
</evidence>
<protein>
    <recommendedName>
        <fullName evidence="4">mannan endo-1,4-beta-mannosidase</fullName>
        <ecNumber evidence="4">3.2.1.78</ecNumber>
    </recommendedName>
</protein>
<evidence type="ECO:0000256" key="5">
    <source>
        <dbReference type="ARBA" id="ARBA00022525"/>
    </source>
</evidence>
<evidence type="ECO:0000256" key="8">
    <source>
        <dbReference type="ARBA" id="ARBA00023295"/>
    </source>
</evidence>
<reference evidence="11 12" key="1">
    <citation type="submission" date="2023-05" db="EMBL/GenBank/DDBJ databases">
        <title>A 100% complete, gapless, phased diploid assembly of the Scenedesmus obliquus UTEX 3031 genome.</title>
        <authorList>
            <person name="Biondi T.C."/>
            <person name="Hanschen E.R."/>
            <person name="Kwon T."/>
            <person name="Eng W."/>
            <person name="Kruse C.P.S."/>
            <person name="Koehler S.I."/>
            <person name="Kunde Y."/>
            <person name="Gleasner C.D."/>
            <person name="You Mak K.T."/>
            <person name="Polle J."/>
            <person name="Hovde B.T."/>
            <person name="Starkenburg S.R."/>
        </authorList>
    </citation>
    <scope>NUCLEOTIDE SEQUENCE [LARGE SCALE GENOMIC DNA]</scope>
    <source>
        <strain evidence="11 12">DOE0152z</strain>
    </source>
</reference>
<gene>
    <name evidence="11" type="ORF">OEZ85_001587</name>
</gene>
<dbReference type="Gene3D" id="3.20.20.80">
    <property type="entry name" value="Glycosidases"/>
    <property type="match status" value="1"/>
</dbReference>
<dbReference type="SUPFAM" id="SSF51445">
    <property type="entry name" value="(Trans)glycosidases"/>
    <property type="match status" value="1"/>
</dbReference>
<keyword evidence="12" id="KW-1185">Reference proteome</keyword>
<organism evidence="11 12">
    <name type="scientific">Tetradesmus obliquus</name>
    <name type="common">Green alga</name>
    <name type="synonym">Acutodesmus obliquus</name>
    <dbReference type="NCBI Taxonomy" id="3088"/>
    <lineage>
        <taxon>Eukaryota</taxon>
        <taxon>Viridiplantae</taxon>
        <taxon>Chlorophyta</taxon>
        <taxon>core chlorophytes</taxon>
        <taxon>Chlorophyceae</taxon>
        <taxon>CS clade</taxon>
        <taxon>Sphaeropleales</taxon>
        <taxon>Scenedesmaceae</taxon>
        <taxon>Tetradesmus</taxon>
    </lineage>
</organism>
<keyword evidence="6" id="KW-0732">Signal</keyword>
<comment type="catalytic activity">
    <reaction evidence="1">
        <text>Random hydrolysis of (1-&gt;4)-beta-D-mannosidic linkages in mannans, galactomannans and glucomannans.</text>
        <dbReference type="EC" id="3.2.1.78"/>
    </reaction>
</comment>
<accession>A0ABY8U197</accession>